<feature type="non-terminal residue" evidence="1">
    <location>
        <position position="241"/>
    </location>
</feature>
<organism evidence="1">
    <name type="scientific">marine sediment metagenome</name>
    <dbReference type="NCBI Taxonomy" id="412755"/>
    <lineage>
        <taxon>unclassified sequences</taxon>
        <taxon>metagenomes</taxon>
        <taxon>ecological metagenomes</taxon>
    </lineage>
</organism>
<reference evidence="1" key="1">
    <citation type="journal article" date="2014" name="Front. Microbiol.">
        <title>High frequency of phylogenetically diverse reductive dehalogenase-homologous genes in deep subseafloor sedimentary metagenomes.</title>
        <authorList>
            <person name="Kawai M."/>
            <person name="Futagami T."/>
            <person name="Toyoda A."/>
            <person name="Takaki Y."/>
            <person name="Nishi S."/>
            <person name="Hori S."/>
            <person name="Arai W."/>
            <person name="Tsubouchi T."/>
            <person name="Morono Y."/>
            <person name="Uchiyama I."/>
            <person name="Ito T."/>
            <person name="Fujiyama A."/>
            <person name="Inagaki F."/>
            <person name="Takami H."/>
        </authorList>
    </citation>
    <scope>NUCLEOTIDE SEQUENCE</scope>
    <source>
        <strain evidence="1">Expedition CK06-06</strain>
    </source>
</reference>
<dbReference type="AlphaFoldDB" id="X0XB20"/>
<gene>
    <name evidence="1" type="ORF">S01H1_73905</name>
</gene>
<accession>X0XB20</accession>
<name>X0XB20_9ZZZZ</name>
<dbReference type="EMBL" id="BARS01049407">
    <property type="protein sequence ID" value="GAG32607.1"/>
    <property type="molecule type" value="Genomic_DNA"/>
</dbReference>
<feature type="non-terminal residue" evidence="1">
    <location>
        <position position="1"/>
    </location>
</feature>
<proteinExistence type="predicted"/>
<comment type="caution">
    <text evidence="1">The sequence shown here is derived from an EMBL/GenBank/DDBJ whole genome shotgun (WGS) entry which is preliminary data.</text>
</comment>
<protein>
    <submittedName>
        <fullName evidence="1">Uncharacterized protein</fullName>
    </submittedName>
</protein>
<sequence length="241" mass="28200">HNAAARAIIEHEKYSHGFGMFMMLPVFLKGLYLEHSRKSAADMVSFFDSRMEIFNTEFKSFKPVSFWKETLKEASMRFPRYMENVEVVFDMGDDGVREFVLPLPKMEYMGEEVRSFLTRYAIIFLRNRMEAIGPQRIYLGYSDDLEPVFREATSVLYKEPYAQTIEAINRTYKTVLGEEYEFSFIRINSRLSKKVVQNLLDKQKSDKRRKAERTEKPDLLALKHIDRNDNIIGVDVGGSDV</sequence>
<evidence type="ECO:0000313" key="1">
    <source>
        <dbReference type="EMBL" id="GAG32607.1"/>
    </source>
</evidence>